<evidence type="ECO:0000256" key="1">
    <source>
        <dbReference type="ARBA" id="ARBA00010980"/>
    </source>
</evidence>
<reference evidence="5" key="2">
    <citation type="journal article" date="2022" name="Hortic Res">
        <title>The genome of Dioscorea zingiberensis sheds light on the biosynthesis, origin and evolution of the medicinally important diosgenin saponins.</title>
        <authorList>
            <person name="Li Y."/>
            <person name="Tan C."/>
            <person name="Li Z."/>
            <person name="Guo J."/>
            <person name="Li S."/>
            <person name="Chen X."/>
            <person name="Wang C."/>
            <person name="Dai X."/>
            <person name="Yang H."/>
            <person name="Song W."/>
            <person name="Hou L."/>
            <person name="Xu J."/>
            <person name="Tong Z."/>
            <person name="Xu A."/>
            <person name="Yuan X."/>
            <person name="Wang W."/>
            <person name="Yang Q."/>
            <person name="Chen L."/>
            <person name="Sun Z."/>
            <person name="Wang K."/>
            <person name="Pan B."/>
            <person name="Chen J."/>
            <person name="Bao Y."/>
            <person name="Liu F."/>
            <person name="Qi X."/>
            <person name="Gang D.R."/>
            <person name="Wen J."/>
            <person name="Li J."/>
        </authorList>
    </citation>
    <scope>NUCLEOTIDE SEQUENCE</scope>
    <source>
        <strain evidence="5">Dzin_1.0</strain>
    </source>
</reference>
<dbReference type="InterPro" id="IPR007524">
    <property type="entry name" value="Pec_lyase_N"/>
</dbReference>
<gene>
    <name evidence="5" type="ORF">J5N97_002250</name>
</gene>
<sequence length="211" mass="23314">MHEKYGRDTAKATDSGANQATVQGPLNGLGESADIPKLGINDMDDIHVENVDARHQYRKGTADSPGPRHVASARIREMRTTSDLHDLQGTRSHVGSGAGNRHSPGKHQIAISQPLPSKSEGKQVEIVCEEADKMIRTFLLFFFFLLLACASLSKANIADFDETWQKRAEIAKEKAHAAYVEDPETVTNSFNADVNRELDTKNQKTKKRMAM</sequence>
<dbReference type="AlphaFoldDB" id="A0A9D5D3D3"/>
<feature type="domain" description="Pectate lyase N-terminal" evidence="4">
    <location>
        <begin position="156"/>
        <end position="203"/>
    </location>
</feature>
<keyword evidence="6" id="KW-1185">Reference proteome</keyword>
<feature type="compositionally biased region" description="Basic and acidic residues" evidence="2">
    <location>
        <begin position="1"/>
        <end position="11"/>
    </location>
</feature>
<reference evidence="5" key="1">
    <citation type="submission" date="2021-03" db="EMBL/GenBank/DDBJ databases">
        <authorList>
            <person name="Li Z."/>
            <person name="Yang C."/>
        </authorList>
    </citation>
    <scope>NUCLEOTIDE SEQUENCE</scope>
    <source>
        <strain evidence="5">Dzin_1.0</strain>
        <tissue evidence="5">Leaf</tissue>
    </source>
</reference>
<comment type="caution">
    <text evidence="5">The sequence shown here is derived from an EMBL/GenBank/DDBJ whole genome shotgun (WGS) entry which is preliminary data.</text>
</comment>
<evidence type="ECO:0000259" key="4">
    <source>
        <dbReference type="Pfam" id="PF04431"/>
    </source>
</evidence>
<evidence type="ECO:0000256" key="2">
    <source>
        <dbReference type="SAM" id="MobiDB-lite"/>
    </source>
</evidence>
<comment type="similarity">
    <text evidence="1">Belongs to the polysaccharide lyase 1 family.</text>
</comment>
<evidence type="ECO:0000256" key="3">
    <source>
        <dbReference type="SAM" id="Phobius"/>
    </source>
</evidence>
<keyword evidence="3" id="KW-0472">Membrane</keyword>
<feature type="region of interest" description="Disordered" evidence="2">
    <location>
        <begin position="79"/>
        <end position="116"/>
    </location>
</feature>
<dbReference type="GO" id="GO:0030570">
    <property type="term" value="F:pectate lyase activity"/>
    <property type="evidence" value="ECO:0007669"/>
    <property type="project" value="InterPro"/>
</dbReference>
<evidence type="ECO:0000313" key="5">
    <source>
        <dbReference type="EMBL" id="KAJ0983894.1"/>
    </source>
</evidence>
<feature type="transmembrane region" description="Helical" evidence="3">
    <location>
        <begin position="138"/>
        <end position="157"/>
    </location>
</feature>
<evidence type="ECO:0000313" key="6">
    <source>
        <dbReference type="Proteomes" id="UP001085076"/>
    </source>
</evidence>
<feature type="compositionally biased region" description="Polar residues" evidence="2">
    <location>
        <begin position="15"/>
        <end position="24"/>
    </location>
</feature>
<dbReference type="Pfam" id="PF04431">
    <property type="entry name" value="Pec_lyase_N"/>
    <property type="match status" value="1"/>
</dbReference>
<organism evidence="5 6">
    <name type="scientific">Dioscorea zingiberensis</name>
    <dbReference type="NCBI Taxonomy" id="325984"/>
    <lineage>
        <taxon>Eukaryota</taxon>
        <taxon>Viridiplantae</taxon>
        <taxon>Streptophyta</taxon>
        <taxon>Embryophyta</taxon>
        <taxon>Tracheophyta</taxon>
        <taxon>Spermatophyta</taxon>
        <taxon>Magnoliopsida</taxon>
        <taxon>Liliopsida</taxon>
        <taxon>Dioscoreales</taxon>
        <taxon>Dioscoreaceae</taxon>
        <taxon>Dioscorea</taxon>
    </lineage>
</organism>
<dbReference type="EMBL" id="JAGGNH010000001">
    <property type="protein sequence ID" value="KAJ0983894.1"/>
    <property type="molecule type" value="Genomic_DNA"/>
</dbReference>
<feature type="region of interest" description="Disordered" evidence="2">
    <location>
        <begin position="1"/>
        <end position="30"/>
    </location>
</feature>
<feature type="compositionally biased region" description="Basic and acidic residues" evidence="2">
    <location>
        <begin position="79"/>
        <end position="88"/>
    </location>
</feature>
<keyword evidence="3" id="KW-0812">Transmembrane</keyword>
<protein>
    <recommendedName>
        <fullName evidence="4">Pectate lyase N-terminal domain-containing protein</fullName>
    </recommendedName>
</protein>
<proteinExistence type="inferred from homology"/>
<dbReference type="Proteomes" id="UP001085076">
    <property type="component" value="Miscellaneous, Linkage group lg01"/>
</dbReference>
<keyword evidence="3" id="KW-1133">Transmembrane helix</keyword>
<accession>A0A9D5D3D3</accession>
<name>A0A9D5D3D3_9LILI</name>
<dbReference type="OrthoDB" id="1257323at2759"/>
<feature type="region of interest" description="Disordered" evidence="2">
    <location>
        <begin position="190"/>
        <end position="211"/>
    </location>
</feature>